<dbReference type="GO" id="GO:0046872">
    <property type="term" value="F:metal ion binding"/>
    <property type="evidence" value="ECO:0007669"/>
    <property type="project" value="UniProtKB-KW"/>
</dbReference>
<keyword evidence="5" id="KW-0646">Protease inhibitor</keyword>
<protein>
    <recommendedName>
        <fullName evidence="13">NTR domain-containing protein</fullName>
    </recommendedName>
</protein>
<dbReference type="AlphaFoldDB" id="A0A8K0GJZ2"/>
<dbReference type="GO" id="GO:0002020">
    <property type="term" value="F:protease binding"/>
    <property type="evidence" value="ECO:0007669"/>
    <property type="project" value="TreeGrafter"/>
</dbReference>
<evidence type="ECO:0000256" key="1">
    <source>
        <dbReference type="ARBA" id="ARBA00004613"/>
    </source>
</evidence>
<feature type="disulfide bond" evidence="11">
    <location>
        <begin position="143"/>
        <end position="189"/>
    </location>
</feature>
<feature type="chain" id="PRO_5035421546" description="NTR domain-containing protein" evidence="12">
    <location>
        <begin position="24"/>
        <end position="226"/>
    </location>
</feature>
<keyword evidence="6 10" id="KW-0479">Metal-binding</keyword>
<keyword evidence="3" id="KW-0964">Secreted</keyword>
<comment type="caution">
    <text evidence="14">The sequence shown here is derived from an EMBL/GenBank/DDBJ whole genome shotgun (WGS) entry which is preliminary data.</text>
</comment>
<evidence type="ECO:0000256" key="11">
    <source>
        <dbReference type="PIRSR" id="PIRSR601820-3"/>
    </source>
</evidence>
<dbReference type="GO" id="GO:0031012">
    <property type="term" value="C:extracellular matrix"/>
    <property type="evidence" value="ECO:0007669"/>
    <property type="project" value="TreeGrafter"/>
</dbReference>
<dbReference type="GO" id="GO:0051045">
    <property type="term" value="P:negative regulation of membrane protein ectodomain proteolysis"/>
    <property type="evidence" value="ECO:0007669"/>
    <property type="project" value="TreeGrafter"/>
</dbReference>
<dbReference type="PROSITE" id="PS00288">
    <property type="entry name" value="TIMP"/>
    <property type="match status" value="1"/>
</dbReference>
<evidence type="ECO:0000313" key="14">
    <source>
        <dbReference type="EMBL" id="KAF2902191.1"/>
    </source>
</evidence>
<dbReference type="PROSITE" id="PS50189">
    <property type="entry name" value="NTR"/>
    <property type="match status" value="1"/>
</dbReference>
<evidence type="ECO:0000256" key="2">
    <source>
        <dbReference type="ARBA" id="ARBA00011027"/>
    </source>
</evidence>
<dbReference type="GO" id="GO:0008191">
    <property type="term" value="F:metalloendopeptidase inhibitor activity"/>
    <property type="evidence" value="ECO:0007669"/>
    <property type="project" value="InterPro"/>
</dbReference>
<dbReference type="InterPro" id="IPR027465">
    <property type="entry name" value="TIMP_C"/>
</dbReference>
<dbReference type="SMART" id="SM00206">
    <property type="entry name" value="NTR"/>
    <property type="match status" value="1"/>
</dbReference>
<feature type="domain" description="NTR" evidence="13">
    <location>
        <begin position="24"/>
        <end position="141"/>
    </location>
</feature>
<evidence type="ECO:0000256" key="10">
    <source>
        <dbReference type="PIRSR" id="PIRSR601820-1"/>
    </source>
</evidence>
<evidence type="ECO:0000259" key="13">
    <source>
        <dbReference type="PROSITE" id="PS50189"/>
    </source>
</evidence>
<keyword evidence="7 10" id="KW-0862">Zinc</keyword>
<dbReference type="Proteomes" id="UP000801492">
    <property type="component" value="Unassembled WGS sequence"/>
</dbReference>
<feature type="disulfide bond" evidence="11">
    <location>
        <begin position="26"/>
        <end position="116"/>
    </location>
</feature>
<dbReference type="SUPFAM" id="SSF50242">
    <property type="entry name" value="TIMP-like"/>
    <property type="match status" value="1"/>
</dbReference>
<keyword evidence="15" id="KW-1185">Reference proteome</keyword>
<dbReference type="PANTHER" id="PTHR11844:SF33">
    <property type="entry name" value="TISSUE INHIBITOR OF METALLOPROTEINASE"/>
    <property type="match status" value="1"/>
</dbReference>
<dbReference type="Gene3D" id="2.40.50.120">
    <property type="match status" value="1"/>
</dbReference>
<evidence type="ECO:0000256" key="12">
    <source>
        <dbReference type="SAM" id="SignalP"/>
    </source>
</evidence>
<keyword evidence="4" id="KW-0483">Metalloprotease inhibitor</keyword>
<dbReference type="InterPro" id="IPR001134">
    <property type="entry name" value="Netrin_domain"/>
</dbReference>
<evidence type="ECO:0000256" key="8">
    <source>
        <dbReference type="ARBA" id="ARBA00023157"/>
    </source>
</evidence>
<dbReference type="CDD" id="cd03577">
    <property type="entry name" value="NTR_TIMP_like"/>
    <property type="match status" value="1"/>
</dbReference>
<dbReference type="InterPro" id="IPR030490">
    <property type="entry name" value="TIMP_CS"/>
</dbReference>
<comment type="similarity">
    <text evidence="2">Belongs to the protease inhibitor I35 (TIMP) family.</text>
</comment>
<sequence length="226" mass="25968">MQPSMCVLAIAIVLASIAVISEGCSCMPAHPQQQFCDSDFAILARVKREYTHNDTRIYKVRIRKEYKMSEKAVVALKSGRLVTSAWDSMCGVQLETGKLYAIFGKVQSLRAIVNICGFVERWEKLSKRQRKGLKRMYEQGCNCRIKSCFHHQRCLKTKDFCNWVTWHPHDELDCQRMQGICLRSATNQCMWARNKPQIACMRNRTNTLTTTTSTHKPPLTISLWSG</sequence>
<keyword evidence="12" id="KW-0732">Signal</keyword>
<dbReference type="OrthoDB" id="6041373at2759"/>
<dbReference type="InterPro" id="IPR001820">
    <property type="entry name" value="TIMP"/>
</dbReference>
<evidence type="ECO:0000256" key="9">
    <source>
        <dbReference type="ARBA" id="ARBA00023215"/>
    </source>
</evidence>
<feature type="disulfide bond" evidence="11">
    <location>
        <begin position="161"/>
        <end position="181"/>
    </location>
</feature>
<keyword evidence="8 11" id="KW-1015">Disulfide bond</keyword>
<feature type="binding site" evidence="10">
    <location>
        <position position="24"/>
    </location>
    <ligand>
        <name>Zn(2+)</name>
        <dbReference type="ChEBI" id="CHEBI:29105"/>
        <note>ligand shared with metalloproteinase partner</note>
    </ligand>
</feature>
<dbReference type="PANTHER" id="PTHR11844">
    <property type="entry name" value="METALLOPROTEASE INHIBITOR"/>
    <property type="match status" value="1"/>
</dbReference>
<dbReference type="GO" id="GO:0005615">
    <property type="term" value="C:extracellular space"/>
    <property type="evidence" value="ECO:0007669"/>
    <property type="project" value="TreeGrafter"/>
</dbReference>
<organism evidence="14 15">
    <name type="scientific">Ignelater luminosus</name>
    <name type="common">Cucubano</name>
    <name type="synonym">Pyrophorus luminosus</name>
    <dbReference type="NCBI Taxonomy" id="2038154"/>
    <lineage>
        <taxon>Eukaryota</taxon>
        <taxon>Metazoa</taxon>
        <taxon>Ecdysozoa</taxon>
        <taxon>Arthropoda</taxon>
        <taxon>Hexapoda</taxon>
        <taxon>Insecta</taxon>
        <taxon>Pterygota</taxon>
        <taxon>Neoptera</taxon>
        <taxon>Endopterygota</taxon>
        <taxon>Coleoptera</taxon>
        <taxon>Polyphaga</taxon>
        <taxon>Elateriformia</taxon>
        <taxon>Elateroidea</taxon>
        <taxon>Elateridae</taxon>
        <taxon>Agrypninae</taxon>
        <taxon>Pyrophorini</taxon>
        <taxon>Ignelater</taxon>
    </lineage>
</organism>
<keyword evidence="9" id="KW-0481">Metalloenzyme inhibitor</keyword>
<name>A0A8K0GJZ2_IGNLU</name>
<dbReference type="InterPro" id="IPR008993">
    <property type="entry name" value="TIMP-like_OB-fold"/>
</dbReference>
<evidence type="ECO:0000256" key="3">
    <source>
        <dbReference type="ARBA" id="ARBA00022525"/>
    </source>
</evidence>
<dbReference type="Pfam" id="PF00965">
    <property type="entry name" value="TIMP"/>
    <property type="match status" value="1"/>
</dbReference>
<accession>A0A8K0GJZ2</accession>
<dbReference type="EMBL" id="VTPC01001372">
    <property type="protein sequence ID" value="KAF2902191.1"/>
    <property type="molecule type" value="Genomic_DNA"/>
</dbReference>
<evidence type="ECO:0000256" key="7">
    <source>
        <dbReference type="ARBA" id="ARBA00022833"/>
    </source>
</evidence>
<comment type="subcellular location">
    <subcellularLocation>
        <location evidence="1">Secreted</location>
    </subcellularLocation>
</comment>
<evidence type="ECO:0000313" key="15">
    <source>
        <dbReference type="Proteomes" id="UP000801492"/>
    </source>
</evidence>
<proteinExistence type="inferred from homology"/>
<evidence type="ECO:0000256" key="6">
    <source>
        <dbReference type="ARBA" id="ARBA00022723"/>
    </source>
</evidence>
<evidence type="ECO:0000256" key="5">
    <source>
        <dbReference type="ARBA" id="ARBA00022690"/>
    </source>
</evidence>
<evidence type="ECO:0000256" key="4">
    <source>
        <dbReference type="ARBA" id="ARBA00022608"/>
    </source>
</evidence>
<reference evidence="14" key="1">
    <citation type="submission" date="2019-08" db="EMBL/GenBank/DDBJ databases">
        <title>The genome of the North American firefly Photinus pyralis.</title>
        <authorList>
            <consortium name="Photinus pyralis genome working group"/>
            <person name="Fallon T.R."/>
            <person name="Sander Lower S.E."/>
            <person name="Weng J.-K."/>
        </authorList>
    </citation>
    <scope>NUCLEOTIDE SEQUENCE</scope>
    <source>
        <strain evidence="14">TRF0915ILg1</strain>
        <tissue evidence="14">Whole body</tissue>
    </source>
</reference>
<dbReference type="Gene3D" id="3.90.370.10">
    <property type="entry name" value="Tissue inhibitor of metalloproteinase-1. Chain B, domain 1"/>
    <property type="match status" value="1"/>
</dbReference>
<gene>
    <name evidence="14" type="ORF">ILUMI_03992</name>
</gene>
<feature type="disulfide bond" evidence="11">
    <location>
        <begin position="36"/>
        <end position="141"/>
    </location>
</feature>
<feature type="signal peptide" evidence="12">
    <location>
        <begin position="1"/>
        <end position="23"/>
    </location>
</feature>
<feature type="disulfide bond" evidence="11">
    <location>
        <begin position="24"/>
        <end position="90"/>
    </location>
</feature>